<comment type="similarity">
    <text evidence="1">Belongs to the FldB/FldC dehydratase alpha/beta subunit family.</text>
</comment>
<evidence type="ECO:0000256" key="2">
    <source>
        <dbReference type="ARBA" id="ARBA00022723"/>
    </source>
</evidence>
<evidence type="ECO:0000256" key="3">
    <source>
        <dbReference type="ARBA" id="ARBA00023004"/>
    </source>
</evidence>
<feature type="non-terminal residue" evidence="5">
    <location>
        <position position="1"/>
    </location>
</feature>
<name>X1P5T2_9ZZZZ</name>
<sequence>IRDRVLELKKKLEEWSGKEISDKSLSRAIVIGNENKMLLKKVAALRAAEPPRISGVEALQIIGSSMFMLKEEHNKLLRQFLHGAERLPTKDGARLLVEGSPIDNLQFYELVESVNAIIVGEDNCWGNRYSDDPVDTFLDPLEAIAERYHLKSPCPRMHSLERRVEYCLRSATEAKAQGMIFFFLEWDNAPAWEYPDQKKALAEKGIPALCFEMQKYLLSDIDKKQIKNSLEQFVAAIGGQR</sequence>
<dbReference type="EMBL" id="BARV01032461">
    <property type="protein sequence ID" value="GAI34385.1"/>
    <property type="molecule type" value="Genomic_DNA"/>
</dbReference>
<reference evidence="5" key="1">
    <citation type="journal article" date="2014" name="Front. Microbiol.">
        <title>High frequency of phylogenetically diverse reductive dehalogenase-homologous genes in deep subseafloor sedimentary metagenomes.</title>
        <authorList>
            <person name="Kawai M."/>
            <person name="Futagami T."/>
            <person name="Toyoda A."/>
            <person name="Takaki Y."/>
            <person name="Nishi S."/>
            <person name="Hori S."/>
            <person name="Arai W."/>
            <person name="Tsubouchi T."/>
            <person name="Morono Y."/>
            <person name="Uchiyama I."/>
            <person name="Ito T."/>
            <person name="Fujiyama A."/>
            <person name="Inagaki F."/>
            <person name="Takami H."/>
        </authorList>
    </citation>
    <scope>NUCLEOTIDE SEQUENCE</scope>
    <source>
        <strain evidence="5">Expedition CK06-06</strain>
    </source>
</reference>
<keyword evidence="4" id="KW-0411">Iron-sulfur</keyword>
<evidence type="ECO:0008006" key="6">
    <source>
        <dbReference type="Google" id="ProtNLM"/>
    </source>
</evidence>
<dbReference type="Pfam" id="PF06050">
    <property type="entry name" value="HGD-D"/>
    <property type="match status" value="1"/>
</dbReference>
<keyword evidence="2" id="KW-0479">Metal-binding</keyword>
<protein>
    <recommendedName>
        <fullName evidence="6">2-hydroxyglutaryl-CoA dehydratase D-component</fullName>
    </recommendedName>
</protein>
<dbReference type="InterPro" id="IPR010327">
    <property type="entry name" value="FldB/FldC_alpha/beta"/>
</dbReference>
<keyword evidence="3" id="KW-0408">Iron</keyword>
<comment type="caution">
    <text evidence="5">The sequence shown here is derived from an EMBL/GenBank/DDBJ whole genome shotgun (WGS) entry which is preliminary data.</text>
</comment>
<dbReference type="Gene3D" id="3.40.50.11900">
    <property type="match status" value="1"/>
</dbReference>
<evidence type="ECO:0000256" key="4">
    <source>
        <dbReference type="ARBA" id="ARBA00023014"/>
    </source>
</evidence>
<dbReference type="GO" id="GO:0046872">
    <property type="term" value="F:metal ion binding"/>
    <property type="evidence" value="ECO:0007669"/>
    <property type="project" value="UniProtKB-KW"/>
</dbReference>
<evidence type="ECO:0000256" key="1">
    <source>
        <dbReference type="ARBA" id="ARBA00005806"/>
    </source>
</evidence>
<organism evidence="5">
    <name type="scientific">marine sediment metagenome</name>
    <dbReference type="NCBI Taxonomy" id="412755"/>
    <lineage>
        <taxon>unclassified sequences</taxon>
        <taxon>metagenomes</taxon>
        <taxon>ecological metagenomes</taxon>
    </lineage>
</organism>
<gene>
    <name evidence="5" type="ORF">S06H3_51178</name>
</gene>
<dbReference type="PANTHER" id="PTHR30548">
    <property type="entry name" value="2-HYDROXYGLUTARYL-COA DEHYDRATASE, D-COMPONENT-RELATED"/>
    <property type="match status" value="1"/>
</dbReference>
<dbReference type="AlphaFoldDB" id="X1P5T2"/>
<dbReference type="PANTHER" id="PTHR30548:SF5">
    <property type="entry name" value="SUBUNIT OF OXYGEN-SENSITIVE 2-HYDROXYISOCAPROYL-COA DEHYDRATASE"/>
    <property type="match status" value="1"/>
</dbReference>
<accession>X1P5T2</accession>
<dbReference type="Gene3D" id="1.20.1270.370">
    <property type="match status" value="1"/>
</dbReference>
<evidence type="ECO:0000313" key="5">
    <source>
        <dbReference type="EMBL" id="GAI34385.1"/>
    </source>
</evidence>
<proteinExistence type="inferred from homology"/>
<dbReference type="GO" id="GO:0051536">
    <property type="term" value="F:iron-sulfur cluster binding"/>
    <property type="evidence" value="ECO:0007669"/>
    <property type="project" value="UniProtKB-KW"/>
</dbReference>